<name>A0A0R2CX80_9LACO</name>
<gene>
    <name evidence="8" type="ORF">FC80_GL000280</name>
</gene>
<dbReference type="RefSeq" id="WP_057828565.1">
    <property type="nucleotide sequence ID" value="NZ_AYZE01000008.1"/>
</dbReference>
<reference evidence="8 9" key="1">
    <citation type="journal article" date="2015" name="Genome Announc.">
        <title>Expanding the biotechnology potential of lactobacilli through comparative genomics of 213 strains and associated genera.</title>
        <authorList>
            <person name="Sun Z."/>
            <person name="Harris H.M."/>
            <person name="McCann A."/>
            <person name="Guo C."/>
            <person name="Argimon S."/>
            <person name="Zhang W."/>
            <person name="Yang X."/>
            <person name="Jeffery I.B."/>
            <person name="Cooney J.C."/>
            <person name="Kagawa T.F."/>
            <person name="Liu W."/>
            <person name="Song Y."/>
            <person name="Salvetti E."/>
            <person name="Wrobel A."/>
            <person name="Rasinkangas P."/>
            <person name="Parkhill J."/>
            <person name="Rea M.C."/>
            <person name="O'Sullivan O."/>
            <person name="Ritari J."/>
            <person name="Douillard F.P."/>
            <person name="Paul Ross R."/>
            <person name="Yang R."/>
            <person name="Briner A.E."/>
            <person name="Felis G.E."/>
            <person name="de Vos W.M."/>
            <person name="Barrangou R."/>
            <person name="Klaenhammer T.R."/>
            <person name="Caufield P.W."/>
            <person name="Cui Y."/>
            <person name="Zhang H."/>
            <person name="O'Toole P.W."/>
        </authorList>
    </citation>
    <scope>NUCLEOTIDE SEQUENCE [LARGE SCALE GENOMIC DNA]</scope>
    <source>
        <strain evidence="8 9">DSM 21116</strain>
    </source>
</reference>
<dbReference type="PANTHER" id="PTHR11592">
    <property type="entry name" value="GLUTATHIONE PEROXIDASE"/>
    <property type="match status" value="1"/>
</dbReference>
<protein>
    <recommendedName>
        <fullName evidence="5 7">Glutathione peroxidase</fullName>
    </recommendedName>
</protein>
<evidence type="ECO:0000256" key="3">
    <source>
        <dbReference type="ARBA" id="ARBA00022559"/>
    </source>
</evidence>
<dbReference type="EMBL" id="AYZE01000008">
    <property type="protein sequence ID" value="KRM92099.1"/>
    <property type="molecule type" value="Genomic_DNA"/>
</dbReference>
<dbReference type="Pfam" id="PF00255">
    <property type="entry name" value="GSHPx"/>
    <property type="match status" value="1"/>
</dbReference>
<comment type="catalytic activity">
    <reaction evidence="1">
        <text>2 glutathione + H2O2 = glutathione disulfide + 2 H2O</text>
        <dbReference type="Rhea" id="RHEA:16833"/>
        <dbReference type="ChEBI" id="CHEBI:15377"/>
        <dbReference type="ChEBI" id="CHEBI:16240"/>
        <dbReference type="ChEBI" id="CHEBI:57925"/>
        <dbReference type="ChEBI" id="CHEBI:58297"/>
        <dbReference type="EC" id="1.11.1.9"/>
    </reaction>
</comment>
<evidence type="ECO:0000256" key="6">
    <source>
        <dbReference type="PIRSR" id="PIRSR000303-1"/>
    </source>
</evidence>
<dbReference type="AlphaFoldDB" id="A0A0R2CX80"/>
<evidence type="ECO:0000256" key="4">
    <source>
        <dbReference type="ARBA" id="ARBA00023002"/>
    </source>
</evidence>
<evidence type="ECO:0000256" key="5">
    <source>
        <dbReference type="ARBA" id="ARBA00069346"/>
    </source>
</evidence>
<evidence type="ECO:0000313" key="9">
    <source>
        <dbReference type="Proteomes" id="UP000051131"/>
    </source>
</evidence>
<dbReference type="Proteomes" id="UP000051131">
    <property type="component" value="Unassembled WGS sequence"/>
</dbReference>
<evidence type="ECO:0000256" key="7">
    <source>
        <dbReference type="RuleBase" id="RU000499"/>
    </source>
</evidence>
<evidence type="ECO:0000256" key="2">
    <source>
        <dbReference type="ARBA" id="ARBA00006926"/>
    </source>
</evidence>
<dbReference type="GO" id="GO:0004602">
    <property type="term" value="F:glutathione peroxidase activity"/>
    <property type="evidence" value="ECO:0007669"/>
    <property type="project" value="UniProtKB-EC"/>
</dbReference>
<feature type="active site" evidence="6">
    <location>
        <position position="36"/>
    </location>
</feature>
<dbReference type="InterPro" id="IPR029760">
    <property type="entry name" value="GPX_CS"/>
</dbReference>
<organism evidence="8 9">
    <name type="scientific">Liquorilactobacillus cacaonum DSM 21116</name>
    <dbReference type="NCBI Taxonomy" id="1423729"/>
    <lineage>
        <taxon>Bacteria</taxon>
        <taxon>Bacillati</taxon>
        <taxon>Bacillota</taxon>
        <taxon>Bacilli</taxon>
        <taxon>Lactobacillales</taxon>
        <taxon>Lactobacillaceae</taxon>
        <taxon>Liquorilactobacillus</taxon>
    </lineage>
</organism>
<dbReference type="CDD" id="cd00340">
    <property type="entry name" value="GSH_Peroxidase"/>
    <property type="match status" value="1"/>
</dbReference>
<dbReference type="FunFam" id="3.40.30.10:FF:000010">
    <property type="entry name" value="Glutathione peroxidase"/>
    <property type="match status" value="1"/>
</dbReference>
<dbReference type="PROSITE" id="PS51355">
    <property type="entry name" value="GLUTATHIONE_PEROXID_3"/>
    <property type="match status" value="1"/>
</dbReference>
<dbReference type="GO" id="GO:0034599">
    <property type="term" value="P:cellular response to oxidative stress"/>
    <property type="evidence" value="ECO:0007669"/>
    <property type="project" value="TreeGrafter"/>
</dbReference>
<dbReference type="PIRSF" id="PIRSF000303">
    <property type="entry name" value="Glutathion_perox"/>
    <property type="match status" value="1"/>
</dbReference>
<dbReference type="PANTHER" id="PTHR11592:SF78">
    <property type="entry name" value="GLUTATHIONE PEROXIDASE"/>
    <property type="match status" value="1"/>
</dbReference>
<evidence type="ECO:0000256" key="1">
    <source>
        <dbReference type="ARBA" id="ARBA00000217"/>
    </source>
</evidence>
<dbReference type="STRING" id="1423729.FC80_GL000280"/>
<comment type="caution">
    <text evidence="8">The sequence shown here is derived from an EMBL/GenBank/DDBJ whole genome shotgun (WGS) entry which is preliminary data.</text>
</comment>
<accession>A0A0R2CX80</accession>
<proteinExistence type="inferred from homology"/>
<dbReference type="InterPro" id="IPR000889">
    <property type="entry name" value="Glutathione_peroxidase"/>
</dbReference>
<dbReference type="SUPFAM" id="SSF52833">
    <property type="entry name" value="Thioredoxin-like"/>
    <property type="match status" value="1"/>
</dbReference>
<comment type="similarity">
    <text evidence="2 7">Belongs to the glutathione peroxidase family.</text>
</comment>
<dbReference type="PROSITE" id="PS00763">
    <property type="entry name" value="GLUTATHIONE_PEROXID_2"/>
    <property type="match status" value="1"/>
</dbReference>
<dbReference type="PATRIC" id="fig|1423729.3.peg.281"/>
<dbReference type="PRINTS" id="PR01011">
    <property type="entry name" value="GLUTPROXDASE"/>
</dbReference>
<dbReference type="Gene3D" id="3.40.30.10">
    <property type="entry name" value="Glutaredoxin"/>
    <property type="match status" value="1"/>
</dbReference>
<dbReference type="OrthoDB" id="9789406at2"/>
<keyword evidence="4 7" id="KW-0560">Oxidoreductase</keyword>
<keyword evidence="3 7" id="KW-0575">Peroxidase</keyword>
<dbReference type="InterPro" id="IPR036249">
    <property type="entry name" value="Thioredoxin-like_sf"/>
</dbReference>
<sequence>MTNIYDYSATLENGTSYNLEKYHGKVLLLVNTATKCIFAPQFSQLEDLYQKYQKDGLEILGFPSNQFKQELSSSQQAAQACQTTYGVTFPMHQLANVNGKDANPIFTYLKDAAPGTFGKSIKWNFTKFLIGTDGQVVKRYAPKTKPKDIAADIESLLV</sequence>
<evidence type="ECO:0000313" key="8">
    <source>
        <dbReference type="EMBL" id="KRM92099.1"/>
    </source>
</evidence>
<keyword evidence="9" id="KW-1185">Reference proteome</keyword>